<organism evidence="1 2">
    <name type="scientific">Dictyobacter alpinus</name>
    <dbReference type="NCBI Taxonomy" id="2014873"/>
    <lineage>
        <taxon>Bacteria</taxon>
        <taxon>Bacillati</taxon>
        <taxon>Chloroflexota</taxon>
        <taxon>Ktedonobacteria</taxon>
        <taxon>Ktedonobacterales</taxon>
        <taxon>Dictyobacteraceae</taxon>
        <taxon>Dictyobacter</taxon>
    </lineage>
</organism>
<gene>
    <name evidence="1" type="ORF">KDA_36340</name>
</gene>
<keyword evidence="2" id="KW-1185">Reference proteome</keyword>
<evidence type="ECO:0000313" key="2">
    <source>
        <dbReference type="Proteomes" id="UP000287171"/>
    </source>
</evidence>
<dbReference type="EMBL" id="BIFT01000001">
    <property type="protein sequence ID" value="GCE28150.1"/>
    <property type="molecule type" value="Genomic_DNA"/>
</dbReference>
<proteinExistence type="predicted"/>
<sequence>MIWRMGQGHAGRLGRVDTPLHFGKKFCYTFQYLFPVSVLEEVKLFIYGSIELRLSIGFGVAG</sequence>
<dbReference type="Proteomes" id="UP000287171">
    <property type="component" value="Unassembled WGS sequence"/>
</dbReference>
<reference evidence="2" key="1">
    <citation type="submission" date="2018-12" db="EMBL/GenBank/DDBJ databases">
        <title>Tengunoibacter tsumagoiensis gen. nov., sp. nov., Dictyobacter kobayashii sp. nov., D. alpinus sp. nov., and D. joshuensis sp. nov. and description of Dictyobacteraceae fam. nov. within the order Ktedonobacterales isolated from Tengu-no-mugimeshi.</title>
        <authorList>
            <person name="Wang C.M."/>
            <person name="Zheng Y."/>
            <person name="Sakai Y."/>
            <person name="Toyoda A."/>
            <person name="Minakuchi Y."/>
            <person name="Abe K."/>
            <person name="Yokota A."/>
            <person name="Yabe S."/>
        </authorList>
    </citation>
    <scope>NUCLEOTIDE SEQUENCE [LARGE SCALE GENOMIC DNA]</scope>
    <source>
        <strain evidence="2">Uno16</strain>
    </source>
</reference>
<protein>
    <submittedName>
        <fullName evidence="1">Uncharacterized protein</fullName>
    </submittedName>
</protein>
<comment type="caution">
    <text evidence="1">The sequence shown here is derived from an EMBL/GenBank/DDBJ whole genome shotgun (WGS) entry which is preliminary data.</text>
</comment>
<dbReference type="AlphaFoldDB" id="A0A402BA17"/>
<evidence type="ECO:0000313" key="1">
    <source>
        <dbReference type="EMBL" id="GCE28150.1"/>
    </source>
</evidence>
<name>A0A402BA17_9CHLR</name>
<accession>A0A402BA17</accession>